<dbReference type="GO" id="GO:0004523">
    <property type="term" value="F:RNA-DNA hybrid ribonuclease activity"/>
    <property type="evidence" value="ECO:0007669"/>
    <property type="project" value="UniProtKB-EC"/>
</dbReference>
<keyword evidence="1" id="KW-0511">Multifunctional enzyme</keyword>
<dbReference type="AlphaFoldDB" id="A0A251STT5"/>
<reference evidence="5" key="2">
    <citation type="submission" date="2017-02" db="EMBL/GenBank/DDBJ databases">
        <title>Sunflower complete genome.</title>
        <authorList>
            <person name="Langlade N."/>
            <person name="Munos S."/>
        </authorList>
    </citation>
    <scope>NUCLEOTIDE SEQUENCE [LARGE SCALE GENOMIC DNA]</scope>
    <source>
        <tissue evidence="5">Leaves</tissue>
    </source>
</reference>
<reference evidence="4 6" key="1">
    <citation type="journal article" date="2017" name="Nature">
        <title>The sunflower genome provides insights into oil metabolism, flowering and Asterid evolution.</title>
        <authorList>
            <person name="Badouin H."/>
            <person name="Gouzy J."/>
            <person name="Grassa C.J."/>
            <person name="Murat F."/>
            <person name="Staton S.E."/>
            <person name="Cottret L."/>
            <person name="Lelandais-Briere C."/>
            <person name="Owens G.L."/>
            <person name="Carrere S."/>
            <person name="Mayjonade B."/>
            <person name="Legrand L."/>
            <person name="Gill N."/>
            <person name="Kane N.C."/>
            <person name="Bowers J.E."/>
            <person name="Hubner S."/>
            <person name="Bellec A."/>
            <person name="Berard A."/>
            <person name="Berges H."/>
            <person name="Blanchet N."/>
            <person name="Boniface M.C."/>
            <person name="Brunel D."/>
            <person name="Catrice O."/>
            <person name="Chaidir N."/>
            <person name="Claudel C."/>
            <person name="Donnadieu C."/>
            <person name="Faraut T."/>
            <person name="Fievet G."/>
            <person name="Helmstetter N."/>
            <person name="King M."/>
            <person name="Knapp S.J."/>
            <person name="Lai Z."/>
            <person name="Le Paslier M.C."/>
            <person name="Lippi Y."/>
            <person name="Lorenzon L."/>
            <person name="Mandel J.R."/>
            <person name="Marage G."/>
            <person name="Marchand G."/>
            <person name="Marquand E."/>
            <person name="Bret-Mestries E."/>
            <person name="Morien E."/>
            <person name="Nambeesan S."/>
            <person name="Nguyen T."/>
            <person name="Pegot-Espagnet P."/>
            <person name="Pouilly N."/>
            <person name="Raftis F."/>
            <person name="Sallet E."/>
            <person name="Schiex T."/>
            <person name="Thomas J."/>
            <person name="Vandecasteele C."/>
            <person name="Vares D."/>
            <person name="Vear F."/>
            <person name="Vautrin S."/>
            <person name="Crespi M."/>
            <person name="Mangin B."/>
            <person name="Burke J.M."/>
            <person name="Salse J."/>
            <person name="Munos S."/>
            <person name="Vincourt P."/>
            <person name="Rieseberg L.H."/>
            <person name="Langlade N.B."/>
        </authorList>
    </citation>
    <scope>NUCLEOTIDE SEQUENCE [LARGE SCALE GENOMIC DNA]</scope>
    <source>
        <strain evidence="6">cv. SF193</strain>
        <tissue evidence="4">Leaves</tissue>
    </source>
</reference>
<dbReference type="PANTHER" id="PTHR37984">
    <property type="entry name" value="PROTEIN CBG26694"/>
    <property type="match status" value="1"/>
</dbReference>
<protein>
    <submittedName>
        <fullName evidence="4">Nucleotidyltransferase, Ribonuclease H</fullName>
        <ecNumber evidence="4">2.7.7.-</ecNumber>
        <ecNumber evidence="4">3.1.26.4</ecNumber>
    </submittedName>
    <submittedName>
        <fullName evidence="5">Putative ribonuclease H-like domain-containing protein</fullName>
    </submittedName>
</protein>
<dbReference type="OMA" id="HYELIEI"/>
<sequence length="273" mass="31654">MWDTNTLQAFQHLKTLLSSTPILRLPDFSKPFTIETDASGTGVGAVLSQEKHPLAYFSKKLCPRMQQASTYHREMYAITQAIAKWRQYLLGHKFTIVTDQQSLKRLQDQVIQTPEQQKWLGKLLGFDFDIVYRPGTLNSAADALSRVPTGHLMAISAPFPSFLHDLSTLAHSDPEFTSLLHEYQADPHKFPEYTLKDGFLLYKGRFLIPNNDAIRRQLLTEFHSTPFEGHSGVTRKYQRLSSTFYWKRMREDVKQFIAQRQICQQTKRLNRLF</sequence>
<dbReference type="STRING" id="4232.A0A251STT5"/>
<keyword evidence="4" id="KW-0548">Nucleotidyltransferase</keyword>
<dbReference type="PANTHER" id="PTHR37984:SF5">
    <property type="entry name" value="PROTEIN NYNRIN-LIKE"/>
    <property type="match status" value="1"/>
</dbReference>
<keyword evidence="4" id="KW-0808">Transferase</keyword>
<gene>
    <name evidence="5" type="ORF">HannXRQ_Chr13g0411311</name>
    <name evidence="4" type="ORF">HanXRQr2_Chr13g0597831</name>
</gene>
<keyword evidence="6" id="KW-1185">Reference proteome</keyword>
<dbReference type="FunFam" id="1.10.340.70:FF:000001">
    <property type="entry name" value="Retrovirus-related Pol polyprotein from transposon gypsy-like Protein"/>
    <property type="match status" value="1"/>
</dbReference>
<evidence type="ECO:0000313" key="6">
    <source>
        <dbReference type="Proteomes" id="UP000215914"/>
    </source>
</evidence>
<dbReference type="EMBL" id="MNCJ02000328">
    <property type="protein sequence ID" value="KAF5774223.1"/>
    <property type="molecule type" value="Genomic_DNA"/>
</dbReference>
<dbReference type="Gramene" id="mRNA:HanXRQr2_Chr13g0597831">
    <property type="protein sequence ID" value="CDS:HanXRQr2_Chr13g0597831.1"/>
    <property type="gene ID" value="HanXRQr2_Chr13g0597831"/>
</dbReference>
<dbReference type="Pfam" id="PF17921">
    <property type="entry name" value="Integrase_H2C2"/>
    <property type="match status" value="1"/>
</dbReference>
<evidence type="ECO:0000256" key="1">
    <source>
        <dbReference type="ARBA" id="ARBA00023268"/>
    </source>
</evidence>
<evidence type="ECO:0000259" key="3">
    <source>
        <dbReference type="Pfam" id="PF17921"/>
    </source>
</evidence>
<name>A0A251STT5_HELAN</name>
<dbReference type="GO" id="GO:0016779">
    <property type="term" value="F:nucleotidyltransferase activity"/>
    <property type="evidence" value="ECO:0007669"/>
    <property type="project" value="UniProtKB-KW"/>
</dbReference>
<dbReference type="InParanoid" id="A0A251STT5"/>
<dbReference type="FunFam" id="3.10.20.370:FF:000001">
    <property type="entry name" value="Retrovirus-related Pol polyprotein from transposon 17.6-like protein"/>
    <property type="match status" value="1"/>
</dbReference>
<evidence type="ECO:0000313" key="5">
    <source>
        <dbReference type="EMBL" id="OTG02287.1"/>
    </source>
</evidence>
<keyword evidence="4" id="KW-0378">Hydrolase</keyword>
<dbReference type="InterPro" id="IPR041577">
    <property type="entry name" value="RT_RNaseH_2"/>
</dbReference>
<dbReference type="EMBL" id="CM007902">
    <property type="protein sequence ID" value="OTG02287.1"/>
    <property type="molecule type" value="Genomic_DNA"/>
</dbReference>
<dbReference type="SUPFAM" id="SSF56672">
    <property type="entry name" value="DNA/RNA polymerases"/>
    <property type="match status" value="1"/>
</dbReference>
<dbReference type="Proteomes" id="UP000215914">
    <property type="component" value="Chromosome 13"/>
</dbReference>
<feature type="domain" description="Reverse transcriptase/retrotransposon-derived protein RNase H-like" evidence="2">
    <location>
        <begin position="2"/>
        <end position="96"/>
    </location>
</feature>
<organism evidence="5 6">
    <name type="scientific">Helianthus annuus</name>
    <name type="common">Common sunflower</name>
    <dbReference type="NCBI Taxonomy" id="4232"/>
    <lineage>
        <taxon>Eukaryota</taxon>
        <taxon>Viridiplantae</taxon>
        <taxon>Streptophyta</taxon>
        <taxon>Embryophyta</taxon>
        <taxon>Tracheophyta</taxon>
        <taxon>Spermatophyta</taxon>
        <taxon>Magnoliopsida</taxon>
        <taxon>eudicotyledons</taxon>
        <taxon>Gunneridae</taxon>
        <taxon>Pentapetalae</taxon>
        <taxon>asterids</taxon>
        <taxon>campanulids</taxon>
        <taxon>Asterales</taxon>
        <taxon>Asteraceae</taxon>
        <taxon>Asteroideae</taxon>
        <taxon>Heliantheae alliance</taxon>
        <taxon>Heliantheae</taxon>
        <taxon>Helianthus</taxon>
    </lineage>
</organism>
<evidence type="ECO:0000313" key="4">
    <source>
        <dbReference type="EMBL" id="KAF5774223.1"/>
    </source>
</evidence>
<dbReference type="InterPro" id="IPR041588">
    <property type="entry name" value="Integrase_H2C2"/>
</dbReference>
<dbReference type="InterPro" id="IPR050951">
    <property type="entry name" value="Retrovirus_Pol_polyprotein"/>
</dbReference>
<feature type="domain" description="Integrase zinc-binding" evidence="3">
    <location>
        <begin position="212"/>
        <end position="267"/>
    </location>
</feature>
<dbReference type="Gene3D" id="1.10.340.70">
    <property type="match status" value="1"/>
</dbReference>
<reference evidence="4" key="3">
    <citation type="submission" date="2020-06" db="EMBL/GenBank/DDBJ databases">
        <title>Helianthus annuus Genome sequencing and assembly Release 2.</title>
        <authorList>
            <person name="Gouzy J."/>
            <person name="Langlade N."/>
            <person name="Munos S."/>
        </authorList>
    </citation>
    <scope>NUCLEOTIDE SEQUENCE</scope>
    <source>
        <tissue evidence="4">Leaves</tissue>
    </source>
</reference>
<dbReference type="Pfam" id="PF17919">
    <property type="entry name" value="RT_RNaseH_2"/>
    <property type="match status" value="1"/>
</dbReference>
<dbReference type="CDD" id="cd09274">
    <property type="entry name" value="RNase_HI_RT_Ty3"/>
    <property type="match status" value="1"/>
</dbReference>
<dbReference type="Gene3D" id="3.10.20.370">
    <property type="match status" value="1"/>
</dbReference>
<evidence type="ECO:0000259" key="2">
    <source>
        <dbReference type="Pfam" id="PF17919"/>
    </source>
</evidence>
<dbReference type="EC" id="2.7.7.-" evidence="4"/>
<dbReference type="EC" id="3.1.26.4" evidence="4"/>
<proteinExistence type="predicted"/>
<dbReference type="InterPro" id="IPR043502">
    <property type="entry name" value="DNA/RNA_pol_sf"/>
</dbReference>
<accession>A0A251STT5</accession>